<accession>A0A1W2TVU1</accession>
<dbReference type="AlphaFoldDB" id="A0A1W2TVU1"/>
<dbReference type="PANTHER" id="PTHR38436:SF3">
    <property type="entry name" value="CARBOXYMETHYLENEBUTENOLIDASE-RELATED"/>
    <property type="match status" value="1"/>
</dbReference>
<evidence type="ECO:0000256" key="1">
    <source>
        <dbReference type="SAM" id="MobiDB-lite"/>
    </source>
</evidence>
<dbReference type="InterPro" id="IPR032710">
    <property type="entry name" value="NTF2-like_dom_sf"/>
</dbReference>
<dbReference type="PANTHER" id="PTHR38436">
    <property type="entry name" value="POLYKETIDE CYCLASE SNOAL-LIKE DOMAIN"/>
    <property type="match status" value="1"/>
</dbReference>
<dbReference type="Gene3D" id="3.10.450.50">
    <property type="match status" value="1"/>
</dbReference>
<feature type="region of interest" description="Disordered" evidence="1">
    <location>
        <begin position="56"/>
        <end position="78"/>
    </location>
</feature>
<reference evidence="2" key="1">
    <citation type="submission" date="2016-03" db="EMBL/GenBank/DDBJ databases">
        <title>Draft genome sequence of Rosellinia necatrix.</title>
        <authorList>
            <person name="Kanematsu S."/>
        </authorList>
    </citation>
    <scope>NUCLEOTIDE SEQUENCE [LARGE SCALE GENOMIC DNA]</scope>
    <source>
        <strain evidence="2">W97</strain>
    </source>
</reference>
<proteinExistence type="predicted"/>
<protein>
    <submittedName>
        <fullName evidence="2">Putative LEA domain protein</fullName>
    </submittedName>
</protein>
<dbReference type="OMA" id="PSNQMFE"/>
<keyword evidence="3" id="KW-1185">Reference proteome</keyword>
<dbReference type="EMBL" id="DF977530">
    <property type="protein sequence ID" value="GAP92748.1"/>
    <property type="molecule type" value="Genomic_DNA"/>
</dbReference>
<dbReference type="OrthoDB" id="5440at2759"/>
<sequence length="443" mass="47807">MTDKEETPVPLPSAPLVRLAGNATLQPPLTRRGHGPGLVIVTCGGDLLPVISETRSIEQQEEGSEPESGDPKTLDPLPQKKWAEEGYAVVQLDFQDGNQGSDDWDIEIALGRAIEALKSLETCDVKDRFGLIVYAEPADYAPAFARALRAAYEAEARLVASVSFSASWDLSQRAELVHVAGAVPPEAATTGERRPNTRRHDYPSAGGSAWFVVPSPGGRFRYAAAGVSHTRSLSFLRAALGGPAFDLEAVWDEHTAYEFAARSVARTMGTMVDAPYVNHVPVLTGGLGRAALTAFYRDRFVFSNPADAALELVSRTVGADRVVDEFVFSLTHDRVVDWLLPGVPPTHKHLRIPFVAVVNIRGDRLYHEHIHWDQGTALAQAGLLPAYLPFPYALPGGRAAGPGKRLEYRVPVAAGTDAAAKLEDAGTLPSNGMFEYAVREVDV</sequence>
<name>A0A1W2TVU1_ROSNE</name>
<gene>
    <name evidence="2" type="ORF">SAMD00023353_8500070</name>
</gene>
<evidence type="ECO:0000313" key="3">
    <source>
        <dbReference type="Proteomes" id="UP000054516"/>
    </source>
</evidence>
<dbReference type="Proteomes" id="UP000054516">
    <property type="component" value="Unassembled WGS sequence"/>
</dbReference>
<dbReference type="STRING" id="77044.A0A1W2TVU1"/>
<dbReference type="InterPro" id="IPR009959">
    <property type="entry name" value="Cyclase_SnoaL-like"/>
</dbReference>
<evidence type="ECO:0000313" key="2">
    <source>
        <dbReference type="EMBL" id="GAP92748.1"/>
    </source>
</evidence>
<dbReference type="SUPFAM" id="SSF54427">
    <property type="entry name" value="NTF2-like"/>
    <property type="match status" value="1"/>
</dbReference>
<dbReference type="GO" id="GO:0030638">
    <property type="term" value="P:polyketide metabolic process"/>
    <property type="evidence" value="ECO:0007669"/>
    <property type="project" value="InterPro"/>
</dbReference>
<feature type="compositionally biased region" description="Acidic residues" evidence="1">
    <location>
        <begin position="59"/>
        <end position="68"/>
    </location>
</feature>
<organism evidence="2">
    <name type="scientific">Rosellinia necatrix</name>
    <name type="common">White root-rot fungus</name>
    <dbReference type="NCBI Taxonomy" id="77044"/>
    <lineage>
        <taxon>Eukaryota</taxon>
        <taxon>Fungi</taxon>
        <taxon>Dikarya</taxon>
        <taxon>Ascomycota</taxon>
        <taxon>Pezizomycotina</taxon>
        <taxon>Sordariomycetes</taxon>
        <taxon>Xylariomycetidae</taxon>
        <taxon>Xylariales</taxon>
        <taxon>Xylariaceae</taxon>
        <taxon>Rosellinia</taxon>
    </lineage>
</organism>